<dbReference type="GO" id="GO:0005525">
    <property type="term" value="F:GTP binding"/>
    <property type="evidence" value="ECO:0007669"/>
    <property type="project" value="InterPro"/>
</dbReference>
<evidence type="ECO:0000256" key="1">
    <source>
        <dbReference type="SAM" id="Phobius"/>
    </source>
</evidence>
<feature type="domain" description="Guanylate-binding protein N-terminal" evidence="2">
    <location>
        <begin position="41"/>
        <end position="156"/>
    </location>
</feature>
<dbReference type="GO" id="GO:0003924">
    <property type="term" value="F:GTPase activity"/>
    <property type="evidence" value="ECO:0007669"/>
    <property type="project" value="InterPro"/>
</dbReference>
<dbReference type="PANTHER" id="PTHR10751">
    <property type="entry name" value="GUANYLATE BINDING PROTEIN"/>
    <property type="match status" value="1"/>
</dbReference>
<keyword evidence="4" id="KW-1185">Reference proteome</keyword>
<feature type="transmembrane region" description="Helical" evidence="1">
    <location>
        <begin position="761"/>
        <end position="780"/>
    </location>
</feature>
<evidence type="ECO:0000259" key="2">
    <source>
        <dbReference type="Pfam" id="PF02263"/>
    </source>
</evidence>
<dbReference type="STRING" id="441375.B6AJ44"/>
<feature type="transmembrane region" description="Helical" evidence="1">
    <location>
        <begin position="787"/>
        <end position="810"/>
    </location>
</feature>
<dbReference type="Pfam" id="PF02263">
    <property type="entry name" value="GBP"/>
    <property type="match status" value="1"/>
</dbReference>
<evidence type="ECO:0000313" key="3">
    <source>
        <dbReference type="EMBL" id="EEA08281.1"/>
    </source>
</evidence>
<dbReference type="GeneID" id="6997773"/>
<dbReference type="VEuPathDB" id="CryptoDB:CMU_020240"/>
<dbReference type="OrthoDB" id="2135133at2759"/>
<gene>
    <name evidence="3" type="ORF">CMU_020240</name>
</gene>
<keyword evidence="1" id="KW-0472">Membrane</keyword>
<reference evidence="3" key="1">
    <citation type="submission" date="2008-06" db="EMBL/GenBank/DDBJ databases">
        <authorList>
            <person name="Lorenzi H."/>
            <person name="Inman J."/>
            <person name="Miller J."/>
            <person name="Schobel S."/>
            <person name="Amedeo P."/>
            <person name="Caler E.V."/>
            <person name="da Silva J."/>
        </authorList>
    </citation>
    <scope>NUCLEOTIDE SEQUENCE [LARGE SCALE GENOMIC DNA]</scope>
    <source>
        <strain evidence="3">RN66</strain>
    </source>
</reference>
<dbReference type="OMA" id="CANSSAW"/>
<sequence>MLFLYKILYKYKYYFILYIFTYFIYNVNCKAIQLISIKDDGKLELINETTEMIKNIKSPISIISSVGQLSSGKSFLLNQLLGIKDAFDVCNSLMGCTKGIWIWSDTLINKNNKHILIFDTEGIFSSNSFNYGIKIFFISILLSDKILINSYRNIDNIIINTYDILIRQSLLIFTFMIGNIIETIEKDNNNTFIKYNIYNKNLLELLTNFKNKRFNFIIHNVLSNINLEEYKYWINNLNKNNELNKGFFKDLDLLILPIIDNNLEYKDINKMDLIKDIRENILDIDNEDNILIKSGFDLVNILEIIIEIINLSIFPEMLSFEKLLNIDIIRFKNNLINNYNYQLRNKILELNIPILEKESNKIYNNLKNFICFIWSNIIGYNNEYNNIYEDLIINLENIYNKIMQENCKKIMLYCSKLTDSYISIMLDKINKIEENIPYNEDDLLNIILELRNNIQDNFMNWIIIYHKSENLEISEYENSKCCNYSMDNLLNIINNRIIDLKNKNKLKIEDFVILGWNKSQEVIKEILNSDNKFYMVDRIKFEDNINEIFDHIWGLFSQYSNITIGNKLYDKYNIQLNSNMNLIFEKLRLRWLQVCKDISFSTARGLSIKLNMNIRSKLVFPCTDEMIFSIIKEYQDKIIEEMKNLYCVDEIPWNDAIEDLLNTINDDKEQLLKENIEAFKNLLYRPLQYALKNVSNLVNFSYNWDNFAKEASLTAYKILNESVNEYPIYINESIKEKVIEIWLRDDVGYLYHITLWNKLEIIIKFIFFLIGIIISLIIIFNNDKSHIFIIFNLIILSLIFFICFHINILYKLFSRYFEYLVLLNYGIILEYLFITNLYLKIIFIIILFLIITYIIWKYFICNLLQNKVERPYENNIVVKTFNF</sequence>
<accession>B6AJ44</accession>
<keyword evidence="1" id="KW-0812">Transmembrane</keyword>
<name>B6AJ44_CRYMR</name>
<keyword evidence="1" id="KW-1133">Transmembrane helix</keyword>
<proteinExistence type="predicted"/>
<dbReference type="EMBL" id="DS989738">
    <property type="protein sequence ID" value="EEA08281.1"/>
    <property type="molecule type" value="Genomic_DNA"/>
</dbReference>
<dbReference type="InterPro" id="IPR027417">
    <property type="entry name" value="P-loop_NTPase"/>
</dbReference>
<protein>
    <submittedName>
        <fullName evidence="3">Guanylate-binding protein, N-terminal domain-containing protein</fullName>
    </submittedName>
</protein>
<dbReference type="RefSeq" id="XP_002142630.1">
    <property type="nucleotide sequence ID" value="XM_002142594.1"/>
</dbReference>
<dbReference type="eggNOG" id="KOG2037">
    <property type="taxonomic scope" value="Eukaryota"/>
</dbReference>
<dbReference type="Gene3D" id="3.40.50.300">
    <property type="entry name" value="P-loop containing nucleotide triphosphate hydrolases"/>
    <property type="match status" value="1"/>
</dbReference>
<dbReference type="InterPro" id="IPR015894">
    <property type="entry name" value="Guanylate-bd_N"/>
</dbReference>
<dbReference type="Proteomes" id="UP000001460">
    <property type="component" value="Unassembled WGS sequence"/>
</dbReference>
<dbReference type="AlphaFoldDB" id="B6AJ44"/>
<evidence type="ECO:0000313" key="4">
    <source>
        <dbReference type="Proteomes" id="UP000001460"/>
    </source>
</evidence>
<dbReference type="SUPFAM" id="SSF52540">
    <property type="entry name" value="P-loop containing nucleoside triphosphate hydrolases"/>
    <property type="match status" value="1"/>
</dbReference>
<feature type="transmembrane region" description="Helical" evidence="1">
    <location>
        <begin position="12"/>
        <end position="28"/>
    </location>
</feature>
<feature type="transmembrane region" description="Helical" evidence="1">
    <location>
        <begin position="841"/>
        <end position="860"/>
    </location>
</feature>
<organism evidence="3 4">
    <name type="scientific">Cryptosporidium muris (strain RN66)</name>
    <dbReference type="NCBI Taxonomy" id="441375"/>
    <lineage>
        <taxon>Eukaryota</taxon>
        <taxon>Sar</taxon>
        <taxon>Alveolata</taxon>
        <taxon>Apicomplexa</taxon>
        <taxon>Conoidasida</taxon>
        <taxon>Coccidia</taxon>
        <taxon>Eucoccidiorida</taxon>
        <taxon>Eimeriorina</taxon>
        <taxon>Cryptosporidiidae</taxon>
        <taxon>Cryptosporidium</taxon>
    </lineage>
</organism>